<feature type="transmembrane region" description="Helical" evidence="2">
    <location>
        <begin position="20"/>
        <end position="42"/>
    </location>
</feature>
<gene>
    <name evidence="3" type="ORF">JOF43_003399</name>
</gene>
<evidence type="ECO:0000256" key="1">
    <source>
        <dbReference type="SAM" id="MobiDB-lite"/>
    </source>
</evidence>
<keyword evidence="2" id="KW-1133">Transmembrane helix</keyword>
<dbReference type="InterPro" id="IPR011737">
    <property type="entry name" value="CHP02206_TP0381"/>
</dbReference>
<feature type="transmembrane region" description="Helical" evidence="2">
    <location>
        <begin position="141"/>
        <end position="161"/>
    </location>
</feature>
<reference evidence="3 4" key="1">
    <citation type="submission" date="2021-03" db="EMBL/GenBank/DDBJ databases">
        <title>Sequencing the genomes of 1000 actinobacteria strains.</title>
        <authorList>
            <person name="Klenk H.-P."/>
        </authorList>
    </citation>
    <scope>NUCLEOTIDE SEQUENCE [LARGE SCALE GENOMIC DNA]</scope>
    <source>
        <strain evidence="3 4">DSM 14566</strain>
    </source>
</reference>
<evidence type="ECO:0000256" key="2">
    <source>
        <dbReference type="SAM" id="Phobius"/>
    </source>
</evidence>
<feature type="transmembrane region" description="Helical" evidence="2">
    <location>
        <begin position="212"/>
        <end position="235"/>
    </location>
</feature>
<feature type="transmembrane region" description="Helical" evidence="2">
    <location>
        <begin position="168"/>
        <end position="189"/>
    </location>
</feature>
<proteinExistence type="predicted"/>
<sequence>MQERDGLVLAEAPLGHMPAYGTAHLSMLALLVVAAVVLIRWARRSDAAQVDHTLRLVGWVLLANSVFWTIWGFMPWIWNIHESLPLHFSDVLRFIAPIALITRARWAIVVTYFWGLTLNMQSVLTPDVNYFLWIPLEFAEYWVAHLSGVLVPIVLTWGLGFRPTWRGYALAYAATLGWAALAFSLNLLAGTNYGYLNGAPAGPSLLDVMGPWPFYLLVEAAAIAAVWALMTWPWVASDRRRGTPPAGAGALLRRPAPARPEQTDAVGTRPAAPVPPRT</sequence>
<feature type="compositionally biased region" description="Low complexity" evidence="1">
    <location>
        <begin position="244"/>
        <end position="255"/>
    </location>
</feature>
<protein>
    <submittedName>
        <fullName evidence="3">Integral membrane protein (TIGR02206 family)</fullName>
    </submittedName>
</protein>
<evidence type="ECO:0000313" key="3">
    <source>
        <dbReference type="EMBL" id="MBP2383410.1"/>
    </source>
</evidence>
<organism evidence="3 4">
    <name type="scientific">Brachybacterium sacelli</name>
    <dbReference type="NCBI Taxonomy" id="173364"/>
    <lineage>
        <taxon>Bacteria</taxon>
        <taxon>Bacillati</taxon>
        <taxon>Actinomycetota</taxon>
        <taxon>Actinomycetes</taxon>
        <taxon>Micrococcales</taxon>
        <taxon>Dermabacteraceae</taxon>
        <taxon>Brachybacterium</taxon>
    </lineage>
</organism>
<keyword evidence="4" id="KW-1185">Reference proteome</keyword>
<comment type="caution">
    <text evidence="3">The sequence shown here is derived from an EMBL/GenBank/DDBJ whole genome shotgun (WGS) entry which is preliminary data.</text>
</comment>
<dbReference type="EMBL" id="JAGIOD010000002">
    <property type="protein sequence ID" value="MBP2383410.1"/>
    <property type="molecule type" value="Genomic_DNA"/>
</dbReference>
<dbReference type="Proteomes" id="UP001519290">
    <property type="component" value="Unassembled WGS sequence"/>
</dbReference>
<keyword evidence="2" id="KW-0812">Transmembrane</keyword>
<dbReference type="RefSeq" id="WP_245354587.1">
    <property type="nucleotide sequence ID" value="NZ_BAAAJW010000012.1"/>
</dbReference>
<dbReference type="NCBIfam" id="TIGR02206">
    <property type="entry name" value="intg_mem_TP0381"/>
    <property type="match status" value="1"/>
</dbReference>
<feature type="region of interest" description="Disordered" evidence="1">
    <location>
        <begin position="242"/>
        <end position="278"/>
    </location>
</feature>
<accession>A0ABS4X4N2</accession>
<feature type="transmembrane region" description="Helical" evidence="2">
    <location>
        <begin position="54"/>
        <end position="78"/>
    </location>
</feature>
<keyword evidence="2" id="KW-0472">Membrane</keyword>
<evidence type="ECO:0000313" key="4">
    <source>
        <dbReference type="Proteomes" id="UP001519290"/>
    </source>
</evidence>
<name>A0ABS4X4N2_9MICO</name>
<dbReference type="Pfam" id="PF14808">
    <property type="entry name" value="TMEM164"/>
    <property type="match status" value="1"/>
</dbReference>